<dbReference type="RefSeq" id="WP_253891228.1">
    <property type="nucleotide sequence ID" value="NZ_BAAAVB010000020.1"/>
</dbReference>
<accession>A0ABT1IN02</accession>
<dbReference type="SUPFAM" id="SSF53335">
    <property type="entry name" value="S-adenosyl-L-methionine-dependent methyltransferases"/>
    <property type="match status" value="1"/>
</dbReference>
<evidence type="ECO:0000259" key="2">
    <source>
        <dbReference type="Pfam" id="PF08242"/>
    </source>
</evidence>
<proteinExistence type="predicted"/>
<reference evidence="3 4" key="1">
    <citation type="submission" date="2022-06" db="EMBL/GenBank/DDBJ databases">
        <title>Genomic Encyclopedia of Archaeal and Bacterial Type Strains, Phase II (KMG-II): from individual species to whole genera.</title>
        <authorList>
            <person name="Goeker M."/>
        </authorList>
    </citation>
    <scope>NUCLEOTIDE SEQUENCE [LARGE SCALE GENOMIC DNA]</scope>
    <source>
        <strain evidence="3 4">DSM 44255</strain>
    </source>
</reference>
<dbReference type="InterPro" id="IPR029063">
    <property type="entry name" value="SAM-dependent_MTases_sf"/>
</dbReference>
<dbReference type="Pfam" id="PF08242">
    <property type="entry name" value="Methyltransf_12"/>
    <property type="match status" value="1"/>
</dbReference>
<evidence type="ECO:0000313" key="4">
    <source>
        <dbReference type="Proteomes" id="UP001205185"/>
    </source>
</evidence>
<comment type="caution">
    <text evidence="3">The sequence shown here is derived from an EMBL/GenBank/DDBJ whole genome shotgun (WGS) entry which is preliminary data.</text>
</comment>
<dbReference type="CDD" id="cd02440">
    <property type="entry name" value="AdoMet_MTases"/>
    <property type="match status" value="1"/>
</dbReference>
<dbReference type="GO" id="GO:0008168">
    <property type="term" value="F:methyltransferase activity"/>
    <property type="evidence" value="ECO:0007669"/>
    <property type="project" value="UniProtKB-KW"/>
</dbReference>
<dbReference type="PANTHER" id="PTHR43861">
    <property type="entry name" value="TRANS-ACONITATE 2-METHYLTRANSFERASE-RELATED"/>
    <property type="match status" value="1"/>
</dbReference>
<dbReference type="InterPro" id="IPR013217">
    <property type="entry name" value="Methyltransf_12"/>
</dbReference>
<dbReference type="EMBL" id="JAMTCO010000020">
    <property type="protein sequence ID" value="MCP2274025.1"/>
    <property type="molecule type" value="Genomic_DNA"/>
</dbReference>
<keyword evidence="4" id="KW-1185">Reference proteome</keyword>
<gene>
    <name evidence="3" type="ORF">LV75_006557</name>
</gene>
<sequence length="258" mass="28274">MTRYVFDNADTRNRTRFDVLGAALDPTTHGELTAAGVGPGLRCWEVGGGDGGIGHWLAGQVGPTGSVVITDIDPRWIPAHDGTTVLRHDVTRDDPPGHDFDLIHARLVLLHLPQRATVLDRLVSSLKPGGRLVLEEYDLEQPLLPRTTTPHHRAVFDAVHEAFLRVLMARDVDLGWARATPEEFITRGLRDVRTRTHTPLWHGGPGQVQLYRVNVAQLTAPLLTDGVTEADLAAFMALLDNPAFAVWSHPLVSTTGTR</sequence>
<keyword evidence="3" id="KW-0489">Methyltransferase</keyword>
<dbReference type="Gene3D" id="3.40.50.150">
    <property type="entry name" value="Vaccinia Virus protein VP39"/>
    <property type="match status" value="1"/>
</dbReference>
<evidence type="ECO:0000256" key="1">
    <source>
        <dbReference type="ARBA" id="ARBA00022679"/>
    </source>
</evidence>
<evidence type="ECO:0000313" key="3">
    <source>
        <dbReference type="EMBL" id="MCP2274025.1"/>
    </source>
</evidence>
<dbReference type="PANTHER" id="PTHR43861:SF3">
    <property type="entry name" value="PUTATIVE (AFU_ORTHOLOGUE AFUA_2G14390)-RELATED"/>
    <property type="match status" value="1"/>
</dbReference>
<feature type="domain" description="Methyltransferase type 12" evidence="2">
    <location>
        <begin position="45"/>
        <end position="132"/>
    </location>
</feature>
<name>A0ABT1IN02_9PSEU</name>
<dbReference type="GO" id="GO:0032259">
    <property type="term" value="P:methylation"/>
    <property type="evidence" value="ECO:0007669"/>
    <property type="project" value="UniProtKB-KW"/>
</dbReference>
<organism evidence="3 4">
    <name type="scientific">Actinokineospora diospyrosa</name>
    <dbReference type="NCBI Taxonomy" id="103728"/>
    <lineage>
        <taxon>Bacteria</taxon>
        <taxon>Bacillati</taxon>
        <taxon>Actinomycetota</taxon>
        <taxon>Actinomycetes</taxon>
        <taxon>Pseudonocardiales</taxon>
        <taxon>Pseudonocardiaceae</taxon>
        <taxon>Actinokineospora</taxon>
    </lineage>
</organism>
<protein>
    <submittedName>
        <fullName evidence="3">Methyltransferase domain-containing protein</fullName>
    </submittedName>
</protein>
<dbReference type="Proteomes" id="UP001205185">
    <property type="component" value="Unassembled WGS sequence"/>
</dbReference>
<keyword evidence="1" id="KW-0808">Transferase</keyword>